<comment type="caution">
    <text evidence="2">The sequence shown here is derived from an EMBL/GenBank/DDBJ whole genome shotgun (WGS) entry which is preliminary data.</text>
</comment>
<dbReference type="EMBL" id="JASSZA010000002">
    <property type="protein sequence ID" value="KAK2116992.1"/>
    <property type="molecule type" value="Genomic_DNA"/>
</dbReference>
<dbReference type="InterPro" id="IPR019734">
    <property type="entry name" value="TPR_rpt"/>
</dbReference>
<accession>A0ABQ9W9A8</accession>
<dbReference type="InterPro" id="IPR052769">
    <property type="entry name" value="TPR_domain_protein"/>
</dbReference>
<dbReference type="InterPro" id="IPR011990">
    <property type="entry name" value="TPR-like_helical_dom_sf"/>
</dbReference>
<evidence type="ECO:0000313" key="3">
    <source>
        <dbReference type="Proteomes" id="UP001266305"/>
    </source>
</evidence>
<dbReference type="PANTHER" id="PTHR46014:SF1">
    <property type="entry name" value="TETRATRICOPEPTIDE REPEAT PROTEIN 1"/>
    <property type="match status" value="1"/>
</dbReference>
<dbReference type="SMART" id="SM00028">
    <property type="entry name" value="TPR"/>
    <property type="match status" value="1"/>
</dbReference>
<feature type="repeat" description="TPR" evidence="1">
    <location>
        <begin position="63"/>
        <end position="96"/>
    </location>
</feature>
<dbReference type="SUPFAM" id="SSF48452">
    <property type="entry name" value="TPR-like"/>
    <property type="match status" value="1"/>
</dbReference>
<dbReference type="PROSITE" id="PS50005">
    <property type="entry name" value="TPR"/>
    <property type="match status" value="1"/>
</dbReference>
<dbReference type="Proteomes" id="UP001266305">
    <property type="component" value="Unassembled WGS sequence"/>
</dbReference>
<sequence>MKQYGHWEKCPTVGIKGQSGVLPFEPTSCGEYTSSHFLASQSQKLISEVILDLQAIRLNPNYIRAILRRAELYEKTDKLDEALEDYKSILEKDPSIHQAREACMRLPKQIEERNERLKEEMLAAAEKN</sequence>
<proteinExistence type="predicted"/>
<name>A0ABQ9W9A8_SAGOE</name>
<dbReference type="PANTHER" id="PTHR46014">
    <property type="entry name" value="TETRATRICOPEPTIDE REPEAT PROTEIN 1"/>
    <property type="match status" value="1"/>
</dbReference>
<evidence type="ECO:0000256" key="1">
    <source>
        <dbReference type="PROSITE-ProRule" id="PRU00339"/>
    </source>
</evidence>
<gene>
    <name evidence="2" type="ORF">P7K49_003878</name>
</gene>
<keyword evidence="1" id="KW-0802">TPR repeat</keyword>
<protein>
    <submittedName>
        <fullName evidence="2">Uncharacterized protein</fullName>
    </submittedName>
</protein>
<reference evidence="2 3" key="1">
    <citation type="submission" date="2023-05" db="EMBL/GenBank/DDBJ databases">
        <title>B98-5 Cell Line De Novo Hybrid Assembly: An Optical Mapping Approach.</title>
        <authorList>
            <person name="Kananen K."/>
            <person name="Auerbach J.A."/>
            <person name="Kautto E."/>
            <person name="Blachly J.S."/>
        </authorList>
    </citation>
    <scope>NUCLEOTIDE SEQUENCE [LARGE SCALE GENOMIC DNA]</scope>
    <source>
        <strain evidence="2">B95-8</strain>
        <tissue evidence="2">Cell line</tissue>
    </source>
</reference>
<evidence type="ECO:0000313" key="2">
    <source>
        <dbReference type="EMBL" id="KAK2116992.1"/>
    </source>
</evidence>
<dbReference type="Gene3D" id="1.25.40.10">
    <property type="entry name" value="Tetratricopeptide repeat domain"/>
    <property type="match status" value="1"/>
</dbReference>
<keyword evidence="3" id="KW-1185">Reference proteome</keyword>
<organism evidence="2 3">
    <name type="scientific">Saguinus oedipus</name>
    <name type="common">Cotton-top tamarin</name>
    <name type="synonym">Oedipomidas oedipus</name>
    <dbReference type="NCBI Taxonomy" id="9490"/>
    <lineage>
        <taxon>Eukaryota</taxon>
        <taxon>Metazoa</taxon>
        <taxon>Chordata</taxon>
        <taxon>Craniata</taxon>
        <taxon>Vertebrata</taxon>
        <taxon>Euteleostomi</taxon>
        <taxon>Mammalia</taxon>
        <taxon>Eutheria</taxon>
        <taxon>Euarchontoglires</taxon>
        <taxon>Primates</taxon>
        <taxon>Haplorrhini</taxon>
        <taxon>Platyrrhini</taxon>
        <taxon>Cebidae</taxon>
        <taxon>Callitrichinae</taxon>
        <taxon>Saguinus</taxon>
    </lineage>
</organism>